<dbReference type="FunFam" id="3.30.300.30:FF:000007">
    <property type="entry name" value="4-coumarate--CoA ligase 2"/>
    <property type="match status" value="1"/>
</dbReference>
<dbReference type="Pfam" id="PF13193">
    <property type="entry name" value="AMP-binding_C"/>
    <property type="match status" value="1"/>
</dbReference>
<dbReference type="InterPro" id="IPR020845">
    <property type="entry name" value="AMP-binding_CS"/>
</dbReference>
<dbReference type="Proteomes" id="UP000243797">
    <property type="component" value="Unassembled WGS sequence"/>
</dbReference>
<dbReference type="Gene3D" id="3.30.300.30">
    <property type="match status" value="1"/>
</dbReference>
<dbReference type="InterPro" id="IPR025110">
    <property type="entry name" value="AMP-bd_C"/>
</dbReference>
<dbReference type="Gene3D" id="3.40.50.12780">
    <property type="entry name" value="N-terminal domain of ligase-like"/>
    <property type="match status" value="1"/>
</dbReference>
<dbReference type="PROSITE" id="PS00455">
    <property type="entry name" value="AMP_BINDING"/>
    <property type="match status" value="1"/>
</dbReference>
<dbReference type="AlphaFoldDB" id="A0A2K1QLK6"/>
<organism evidence="5 6">
    <name type="scientific">Sphaceloma murrayae</name>
    <dbReference type="NCBI Taxonomy" id="2082308"/>
    <lineage>
        <taxon>Eukaryota</taxon>
        <taxon>Fungi</taxon>
        <taxon>Dikarya</taxon>
        <taxon>Ascomycota</taxon>
        <taxon>Pezizomycotina</taxon>
        <taxon>Dothideomycetes</taxon>
        <taxon>Dothideomycetidae</taxon>
        <taxon>Myriangiales</taxon>
        <taxon>Elsinoaceae</taxon>
        <taxon>Sphaceloma</taxon>
    </lineage>
</organism>
<dbReference type="GO" id="GO:0016405">
    <property type="term" value="F:CoA-ligase activity"/>
    <property type="evidence" value="ECO:0007669"/>
    <property type="project" value="TreeGrafter"/>
</dbReference>
<dbReference type="PANTHER" id="PTHR24096">
    <property type="entry name" value="LONG-CHAIN-FATTY-ACID--COA LIGASE"/>
    <property type="match status" value="1"/>
</dbReference>
<keyword evidence="2 5" id="KW-0436">Ligase</keyword>
<reference evidence="5 6" key="1">
    <citation type="submission" date="2017-06" db="EMBL/GenBank/DDBJ databases">
        <title>Draft genome sequence of a variant of Elsinoe murrayae.</title>
        <authorList>
            <person name="Cheng Q."/>
        </authorList>
    </citation>
    <scope>NUCLEOTIDE SEQUENCE [LARGE SCALE GENOMIC DNA]</scope>
    <source>
        <strain evidence="5 6">CQ-2017a</strain>
    </source>
</reference>
<name>A0A2K1QLK6_9PEZI</name>
<protein>
    <submittedName>
        <fullName evidence="5">4-coumarate--CoA ligase-like 7</fullName>
    </submittedName>
</protein>
<dbReference type="GO" id="GO:0019748">
    <property type="term" value="P:secondary metabolic process"/>
    <property type="evidence" value="ECO:0007669"/>
    <property type="project" value="TreeGrafter"/>
</dbReference>
<dbReference type="SUPFAM" id="SSF56801">
    <property type="entry name" value="Acetyl-CoA synthetase-like"/>
    <property type="match status" value="1"/>
</dbReference>
<gene>
    <name evidence="5" type="ORF">CAC42_4447</name>
</gene>
<feature type="domain" description="AMP-binding enzyme C-terminal" evidence="4">
    <location>
        <begin position="474"/>
        <end position="550"/>
    </location>
</feature>
<proteinExistence type="inferred from homology"/>
<evidence type="ECO:0000256" key="2">
    <source>
        <dbReference type="ARBA" id="ARBA00022598"/>
    </source>
</evidence>
<sequence>MGSRAVTTSAGTVYHADQTRDYPHVDLLTLLFDHQFPNTKWTSHEDTVLHASAEDPAQHLTKAEARKHTKRTAHALRHHFGIGANGPGQDVVTVISTGHFMVPLMLYGVIAAEGIFSAVSAASTEIELSRLLLSAGCSLLVCNEATKDIAVEAAAAAGLSKDRVVVMSERGDWSLRRVHEPNDELLSSEALQWRKITDRKELEESLVVLIYSSGTTGLPKSVCISHENFVSECCLTQDPMMREQKAITNPDFEYRTLAHLPIAHIAGIQGYLINPFYLGGITYWMPRFEWPKFLEYNKKYRITFFFTVPPIYLLIAKSPEVTDQFDALEQAVSGAAPLGKELQHAASSKLGRGKTFISQTWGLSESTGSATALPGGLQDDTGSVSALVANVTARIVDDDGNDASVGKSGEILLRGPIISKGYYRNPSANADAYRDGWYYTGDIGYFDGSNGFFYIIDRKKELIKYKGLQVAPAELEALLLNHELIVDAAVIGVPIENGYNEAPRAYVVANPQKISVEEIKRYVARNAASHKQLRGGVVFLEAIPKSPSGKILRKDLRELAKRERGPKL</sequence>
<evidence type="ECO:0000259" key="3">
    <source>
        <dbReference type="Pfam" id="PF00501"/>
    </source>
</evidence>
<dbReference type="InParanoid" id="A0A2K1QLK6"/>
<dbReference type="InterPro" id="IPR000873">
    <property type="entry name" value="AMP-dep_synth/lig_dom"/>
</dbReference>
<accession>A0A2K1QLK6</accession>
<dbReference type="EMBL" id="NKHZ01000060">
    <property type="protein sequence ID" value="PNS16046.1"/>
    <property type="molecule type" value="Genomic_DNA"/>
</dbReference>
<evidence type="ECO:0000313" key="5">
    <source>
        <dbReference type="EMBL" id="PNS16046.1"/>
    </source>
</evidence>
<keyword evidence="6" id="KW-1185">Reference proteome</keyword>
<dbReference type="STRING" id="2082308.A0A2K1QLK6"/>
<feature type="domain" description="AMP-dependent synthetase/ligase" evidence="3">
    <location>
        <begin position="48"/>
        <end position="423"/>
    </location>
</feature>
<dbReference type="Pfam" id="PF00501">
    <property type="entry name" value="AMP-binding"/>
    <property type="match status" value="1"/>
</dbReference>
<evidence type="ECO:0000313" key="6">
    <source>
        <dbReference type="Proteomes" id="UP000243797"/>
    </source>
</evidence>
<dbReference type="InterPro" id="IPR042099">
    <property type="entry name" value="ANL_N_sf"/>
</dbReference>
<evidence type="ECO:0000256" key="1">
    <source>
        <dbReference type="ARBA" id="ARBA00006432"/>
    </source>
</evidence>
<dbReference type="PANTHER" id="PTHR24096:SF149">
    <property type="entry name" value="AMP-BINDING DOMAIN-CONTAINING PROTEIN-RELATED"/>
    <property type="match status" value="1"/>
</dbReference>
<evidence type="ECO:0000259" key="4">
    <source>
        <dbReference type="Pfam" id="PF13193"/>
    </source>
</evidence>
<dbReference type="InterPro" id="IPR045851">
    <property type="entry name" value="AMP-bd_C_sf"/>
</dbReference>
<dbReference type="OrthoDB" id="1898221at2759"/>
<comment type="caution">
    <text evidence="5">The sequence shown here is derived from an EMBL/GenBank/DDBJ whole genome shotgun (WGS) entry which is preliminary data.</text>
</comment>
<comment type="similarity">
    <text evidence="1">Belongs to the ATP-dependent AMP-binding enzyme family.</text>
</comment>